<dbReference type="PANTHER" id="PTHR20854">
    <property type="entry name" value="INOSITOL MONOPHOSPHATASE"/>
    <property type="match status" value="1"/>
</dbReference>
<evidence type="ECO:0000256" key="3">
    <source>
        <dbReference type="ARBA" id="ARBA00009759"/>
    </source>
</evidence>
<dbReference type="Pfam" id="PF00459">
    <property type="entry name" value="Inositol_P"/>
    <property type="match status" value="1"/>
</dbReference>
<keyword evidence="4 7" id="KW-0479">Metal-binding</keyword>
<name>G0UTV8_TRYCI</name>
<evidence type="ECO:0000256" key="5">
    <source>
        <dbReference type="ARBA" id="ARBA00022801"/>
    </source>
</evidence>
<dbReference type="GO" id="GO:0007165">
    <property type="term" value="P:signal transduction"/>
    <property type="evidence" value="ECO:0007669"/>
    <property type="project" value="TreeGrafter"/>
</dbReference>
<dbReference type="GO" id="GO:0006021">
    <property type="term" value="P:inositol biosynthetic process"/>
    <property type="evidence" value="ECO:0007669"/>
    <property type="project" value="UniProtKB-UniPathway"/>
</dbReference>
<comment type="catalytic activity">
    <reaction evidence="1 8">
        <text>a myo-inositol phosphate + H2O = myo-inositol + phosphate</text>
        <dbReference type="Rhea" id="RHEA:24056"/>
        <dbReference type="ChEBI" id="CHEBI:15377"/>
        <dbReference type="ChEBI" id="CHEBI:17268"/>
        <dbReference type="ChEBI" id="CHEBI:43474"/>
        <dbReference type="ChEBI" id="CHEBI:84139"/>
        <dbReference type="EC" id="3.1.3.25"/>
    </reaction>
</comment>
<keyword evidence="6 7" id="KW-0460">Magnesium</keyword>
<dbReference type="CDD" id="cd01639">
    <property type="entry name" value="IMPase"/>
    <property type="match status" value="1"/>
</dbReference>
<dbReference type="PROSITE" id="PS00629">
    <property type="entry name" value="IMP_1"/>
    <property type="match status" value="1"/>
</dbReference>
<dbReference type="EMBL" id="HE575322">
    <property type="protein sequence ID" value="CCC92822.1"/>
    <property type="molecule type" value="Genomic_DNA"/>
</dbReference>
<dbReference type="GO" id="GO:0046872">
    <property type="term" value="F:metal ion binding"/>
    <property type="evidence" value="ECO:0007669"/>
    <property type="project" value="UniProtKB-KW"/>
</dbReference>
<gene>
    <name evidence="9" type="ORF">TCIL3000_9_2190</name>
</gene>
<feature type="binding site" evidence="7">
    <location>
        <position position="139"/>
    </location>
    <ligand>
        <name>Mg(2+)</name>
        <dbReference type="ChEBI" id="CHEBI:18420"/>
        <label>1</label>
        <note>catalytic</note>
    </ligand>
</feature>
<dbReference type="Gene3D" id="3.30.540.10">
    <property type="entry name" value="Fructose-1,6-Bisphosphatase, subunit A, domain 1"/>
    <property type="match status" value="1"/>
</dbReference>
<dbReference type="Gene3D" id="3.40.190.80">
    <property type="match status" value="1"/>
</dbReference>
<evidence type="ECO:0000256" key="6">
    <source>
        <dbReference type="ARBA" id="ARBA00022842"/>
    </source>
</evidence>
<feature type="binding site" evidence="7">
    <location>
        <position position="142"/>
    </location>
    <ligand>
        <name>Mg(2+)</name>
        <dbReference type="ChEBI" id="CHEBI:18420"/>
        <label>1</label>
        <note>catalytic</note>
    </ligand>
</feature>
<sequence length="364" mass="39794">MEECDINLEDALAAAVEAAQKAGAIMWDFYQYRRQVSAAEALEKSKGFDSNDEAVSGGEGEKPSVSQLLDTKVKSCSTDLVTEYDRHCDEAIMSILQQYSTTVERQKHKSGSESFHFSFITEEIHPDMRLTDAPTWIVDPIDGTMSFVHGSCDCCVSIGLTIKKETVLAVIYCPFIHTTNCELTGFLSSGLQKGELYTAIRGKGAFLNGHPIHVRSDITQEEAIANFGYPMRPVLSAAELEESGGNAEAAKQAKHYKMLDAAGYIRTRLLTSPVRGLRSYGACALILAFVAAGRIDLYMEPCGKIWDVCAGNLLVTEAGGTVRNIFGDEFDMERTTTIIAAANEKLSTLGADICNEVSYGKFWL</sequence>
<protein>
    <recommendedName>
        <fullName evidence="8">Inositol-1-monophosphatase</fullName>
        <ecNumber evidence="8">3.1.3.25</ecNumber>
    </recommendedName>
</protein>
<dbReference type="UniPathway" id="UPA00823">
    <property type="reaction ID" value="UER00788"/>
</dbReference>
<dbReference type="GO" id="GO:0046854">
    <property type="term" value="P:phosphatidylinositol phosphate biosynthetic process"/>
    <property type="evidence" value="ECO:0007669"/>
    <property type="project" value="InterPro"/>
</dbReference>
<evidence type="ECO:0000256" key="8">
    <source>
        <dbReference type="RuleBase" id="RU364068"/>
    </source>
</evidence>
<dbReference type="EC" id="3.1.3.25" evidence="8"/>
<dbReference type="InterPro" id="IPR033942">
    <property type="entry name" value="IMPase"/>
</dbReference>
<dbReference type="PRINTS" id="PR00377">
    <property type="entry name" value="IMPHPHTASES"/>
</dbReference>
<keyword evidence="5 8" id="KW-0378">Hydrolase</keyword>
<comment type="cofactor">
    <cofactor evidence="2 7 8">
        <name>Mg(2+)</name>
        <dbReference type="ChEBI" id="CHEBI:18420"/>
    </cofactor>
</comment>
<evidence type="ECO:0000256" key="4">
    <source>
        <dbReference type="ARBA" id="ARBA00022723"/>
    </source>
</evidence>
<evidence type="ECO:0000256" key="7">
    <source>
        <dbReference type="PIRSR" id="PIRSR600760-2"/>
    </source>
</evidence>
<evidence type="ECO:0000256" key="1">
    <source>
        <dbReference type="ARBA" id="ARBA00001033"/>
    </source>
</evidence>
<comment type="pathway">
    <text evidence="8">Polyol metabolism; myo-inositol biosynthesis; myo-inositol from D-glucose 6-phosphate: step 2/2.</text>
</comment>
<dbReference type="PANTHER" id="PTHR20854:SF4">
    <property type="entry name" value="INOSITOL-1-MONOPHOSPHATASE-RELATED"/>
    <property type="match status" value="1"/>
</dbReference>
<reference evidence="9" key="1">
    <citation type="journal article" date="2012" name="Proc. Natl. Acad. Sci. U.S.A.">
        <title>Antigenic diversity is generated by distinct evolutionary mechanisms in African trypanosome species.</title>
        <authorList>
            <person name="Jackson A.P."/>
            <person name="Berry A."/>
            <person name="Aslett M."/>
            <person name="Allison H.C."/>
            <person name="Burton P."/>
            <person name="Vavrova-Anderson J."/>
            <person name="Brown R."/>
            <person name="Browne H."/>
            <person name="Corton N."/>
            <person name="Hauser H."/>
            <person name="Gamble J."/>
            <person name="Gilderthorp R."/>
            <person name="Marcello L."/>
            <person name="McQuillan J."/>
            <person name="Otto T.D."/>
            <person name="Quail M.A."/>
            <person name="Sanders M.J."/>
            <person name="van Tonder A."/>
            <person name="Ginger M.L."/>
            <person name="Field M.C."/>
            <person name="Barry J.D."/>
            <person name="Hertz-Fowler C."/>
            <person name="Berriman M."/>
        </authorList>
    </citation>
    <scope>NUCLEOTIDE SEQUENCE</scope>
    <source>
        <strain evidence="9">IL3000</strain>
    </source>
</reference>
<evidence type="ECO:0000256" key="2">
    <source>
        <dbReference type="ARBA" id="ARBA00001946"/>
    </source>
</evidence>
<dbReference type="VEuPathDB" id="TriTrypDB:TcIL3000_9_2190"/>
<dbReference type="AlphaFoldDB" id="G0UTV8"/>
<comment type="similarity">
    <text evidence="3 8">Belongs to the inositol monophosphatase superfamily.</text>
</comment>
<organism evidence="9">
    <name type="scientific">Trypanosoma congolense (strain IL3000)</name>
    <dbReference type="NCBI Taxonomy" id="1068625"/>
    <lineage>
        <taxon>Eukaryota</taxon>
        <taxon>Discoba</taxon>
        <taxon>Euglenozoa</taxon>
        <taxon>Kinetoplastea</taxon>
        <taxon>Metakinetoplastina</taxon>
        <taxon>Trypanosomatida</taxon>
        <taxon>Trypanosomatidae</taxon>
        <taxon>Trypanosoma</taxon>
        <taxon>Nannomonas</taxon>
    </lineage>
</organism>
<dbReference type="GO" id="GO:0008934">
    <property type="term" value="F:inositol monophosphate 1-phosphatase activity"/>
    <property type="evidence" value="ECO:0007669"/>
    <property type="project" value="InterPro"/>
</dbReference>
<dbReference type="InterPro" id="IPR020550">
    <property type="entry name" value="Inositol_monophosphatase_CS"/>
</dbReference>
<evidence type="ECO:0000313" key="9">
    <source>
        <dbReference type="EMBL" id="CCC92822.1"/>
    </source>
</evidence>
<feature type="binding site" evidence="7">
    <location>
        <position position="141"/>
    </location>
    <ligand>
        <name>Mg(2+)</name>
        <dbReference type="ChEBI" id="CHEBI:18420"/>
        <label>1</label>
        <note>catalytic</note>
    </ligand>
</feature>
<dbReference type="SUPFAM" id="SSF56655">
    <property type="entry name" value="Carbohydrate phosphatase"/>
    <property type="match status" value="1"/>
</dbReference>
<accession>G0UTV8</accession>
<dbReference type="InterPro" id="IPR000760">
    <property type="entry name" value="Inositol_monophosphatase-like"/>
</dbReference>
<feature type="binding site" evidence="7">
    <location>
        <position position="307"/>
    </location>
    <ligand>
        <name>Mg(2+)</name>
        <dbReference type="ChEBI" id="CHEBI:18420"/>
        <label>1</label>
        <note>catalytic</note>
    </ligand>
</feature>
<dbReference type="InterPro" id="IPR020583">
    <property type="entry name" value="Inositol_monoP_metal-BS"/>
</dbReference>
<proteinExistence type="inferred from homology"/>
<dbReference type="PROSITE" id="PS00630">
    <property type="entry name" value="IMP_2"/>
    <property type="match status" value="1"/>
</dbReference>